<dbReference type="VEuPathDB" id="PlasmoDB:PmUG01_11028200"/>
<dbReference type="GO" id="GO:0016887">
    <property type="term" value="F:ATP hydrolysis activity"/>
    <property type="evidence" value="ECO:0007669"/>
    <property type="project" value="InterPro"/>
</dbReference>
<dbReference type="GO" id="GO:0051082">
    <property type="term" value="F:unfolded protein binding"/>
    <property type="evidence" value="ECO:0007669"/>
    <property type="project" value="InterPro"/>
</dbReference>
<reference evidence="3 4" key="1">
    <citation type="submission" date="2016-06" db="EMBL/GenBank/DDBJ databases">
        <authorList>
            <consortium name="Pathogen Informatics"/>
        </authorList>
    </citation>
    <scope>NUCLEOTIDE SEQUENCE [LARGE SCALE GENOMIC DNA]</scope>
    <source>
        <strain evidence="3">PmlGA01</strain>
    </source>
</reference>
<protein>
    <submittedName>
        <fullName evidence="3">Uncharacterized protein</fullName>
    </submittedName>
</protein>
<sequence length="52" mass="5704">MAEVAKSKHTENLNRNEKQSDVRQMNILAAKAVADVTRTSLGPKGMDKMVCS</sequence>
<name>A0A1C3KZ80_PLAMA</name>
<dbReference type="InterPro" id="IPR002194">
    <property type="entry name" value="Chaperonin_TCP-1_CS"/>
</dbReference>
<evidence type="ECO:0000256" key="1">
    <source>
        <dbReference type="ARBA" id="ARBA00008020"/>
    </source>
</evidence>
<feature type="compositionally biased region" description="Basic and acidic residues" evidence="2">
    <location>
        <begin position="1"/>
        <end position="21"/>
    </location>
</feature>
<comment type="similarity">
    <text evidence="1">Belongs to the TCP-1 chaperonin family.</text>
</comment>
<dbReference type="GO" id="GO:0005524">
    <property type="term" value="F:ATP binding"/>
    <property type="evidence" value="ECO:0007669"/>
    <property type="project" value="InterPro"/>
</dbReference>
<evidence type="ECO:0000256" key="2">
    <source>
        <dbReference type="SAM" id="MobiDB-lite"/>
    </source>
</evidence>
<dbReference type="SUPFAM" id="SSF48592">
    <property type="entry name" value="GroEL equatorial domain-like"/>
    <property type="match status" value="1"/>
</dbReference>
<organism evidence="3 4">
    <name type="scientific">Plasmodium malariae</name>
    <dbReference type="NCBI Taxonomy" id="5858"/>
    <lineage>
        <taxon>Eukaryota</taxon>
        <taxon>Sar</taxon>
        <taxon>Alveolata</taxon>
        <taxon>Apicomplexa</taxon>
        <taxon>Aconoidasida</taxon>
        <taxon>Haemosporida</taxon>
        <taxon>Plasmodiidae</taxon>
        <taxon>Plasmodium</taxon>
        <taxon>Plasmodium (Plasmodium)</taxon>
    </lineage>
</organism>
<proteinExistence type="inferred from homology"/>
<dbReference type="GO" id="GO:0006457">
    <property type="term" value="P:protein folding"/>
    <property type="evidence" value="ECO:0007669"/>
    <property type="project" value="InterPro"/>
</dbReference>
<feature type="region of interest" description="Disordered" evidence="2">
    <location>
        <begin position="1"/>
        <end position="23"/>
    </location>
</feature>
<evidence type="ECO:0000313" key="3">
    <source>
        <dbReference type="EMBL" id="SBT79576.1"/>
    </source>
</evidence>
<dbReference type="InterPro" id="IPR027413">
    <property type="entry name" value="GROEL-like_equatorial_sf"/>
</dbReference>
<dbReference type="Proteomes" id="UP000219799">
    <property type="component" value="Chromosome 11"/>
</dbReference>
<dbReference type="EMBL" id="LT594499">
    <property type="protein sequence ID" value="SBT79576.1"/>
    <property type="molecule type" value="Genomic_DNA"/>
</dbReference>
<gene>
    <name evidence="3" type="primary">PmlGA01_110017000</name>
    <name evidence="3" type="ORF">PMLGA01_110017000</name>
</gene>
<dbReference type="Gene3D" id="1.10.560.10">
    <property type="entry name" value="GroEL-like equatorial domain"/>
    <property type="match status" value="1"/>
</dbReference>
<accession>A0A1C3KZ80</accession>
<dbReference type="AlphaFoldDB" id="A0A1C3KZ80"/>
<evidence type="ECO:0000313" key="4">
    <source>
        <dbReference type="Proteomes" id="UP000219799"/>
    </source>
</evidence>
<dbReference type="PROSITE" id="PS00750">
    <property type="entry name" value="TCP1_1"/>
    <property type="match status" value="1"/>
</dbReference>